<evidence type="ECO:0000256" key="1">
    <source>
        <dbReference type="SAM" id="MobiDB-lite"/>
    </source>
</evidence>
<feature type="region of interest" description="Disordered" evidence="1">
    <location>
        <begin position="1"/>
        <end position="23"/>
    </location>
</feature>
<comment type="caution">
    <text evidence="2">The sequence shown here is derived from an EMBL/GenBank/DDBJ whole genome shotgun (WGS) entry which is preliminary data.</text>
</comment>
<feature type="compositionally biased region" description="Polar residues" evidence="1">
    <location>
        <begin position="14"/>
        <end position="23"/>
    </location>
</feature>
<sequence>MSNLIRSHKAVTTAPRSPSPTHQSVAIALAQMDHMSINLVGLSQAPMSSASSVAIPVSTMCGHRYPRMPKMPSASTTNALGSQQDEVFGGCLCD</sequence>
<dbReference type="EMBL" id="VIEB01000271">
    <property type="protein sequence ID" value="TQD97492.1"/>
    <property type="molecule type" value="Genomic_DNA"/>
</dbReference>
<dbReference type="Proteomes" id="UP000315295">
    <property type="component" value="Unassembled WGS sequence"/>
</dbReference>
<organism evidence="2 3">
    <name type="scientific">Malus baccata</name>
    <name type="common">Siberian crab apple</name>
    <name type="synonym">Pyrus baccata</name>
    <dbReference type="NCBI Taxonomy" id="106549"/>
    <lineage>
        <taxon>Eukaryota</taxon>
        <taxon>Viridiplantae</taxon>
        <taxon>Streptophyta</taxon>
        <taxon>Embryophyta</taxon>
        <taxon>Tracheophyta</taxon>
        <taxon>Spermatophyta</taxon>
        <taxon>Magnoliopsida</taxon>
        <taxon>eudicotyledons</taxon>
        <taxon>Gunneridae</taxon>
        <taxon>Pentapetalae</taxon>
        <taxon>rosids</taxon>
        <taxon>fabids</taxon>
        <taxon>Rosales</taxon>
        <taxon>Rosaceae</taxon>
        <taxon>Amygdaloideae</taxon>
        <taxon>Maleae</taxon>
        <taxon>Malus</taxon>
    </lineage>
</organism>
<protein>
    <submittedName>
        <fullName evidence="2">Uncharacterized protein</fullName>
    </submittedName>
</protein>
<dbReference type="AlphaFoldDB" id="A0A540MFY2"/>
<reference evidence="2 3" key="1">
    <citation type="journal article" date="2019" name="G3 (Bethesda)">
        <title>Sequencing of a Wild Apple (Malus baccata) Genome Unravels the Differences Between Cultivated and Wild Apple Species Regarding Disease Resistance and Cold Tolerance.</title>
        <authorList>
            <person name="Chen X."/>
        </authorList>
    </citation>
    <scope>NUCLEOTIDE SEQUENCE [LARGE SCALE GENOMIC DNA]</scope>
    <source>
        <strain evidence="3">cv. Shandingzi</strain>
        <tissue evidence="2">Leaves</tissue>
    </source>
</reference>
<evidence type="ECO:0000313" key="3">
    <source>
        <dbReference type="Proteomes" id="UP000315295"/>
    </source>
</evidence>
<gene>
    <name evidence="2" type="ORF">C1H46_016893</name>
</gene>
<keyword evidence="3" id="KW-1185">Reference proteome</keyword>
<accession>A0A540MFY2</accession>
<name>A0A540MFY2_MALBA</name>
<proteinExistence type="predicted"/>
<evidence type="ECO:0000313" key="2">
    <source>
        <dbReference type="EMBL" id="TQD97492.1"/>
    </source>
</evidence>